<feature type="domain" description="Luciferase-like" evidence="3">
    <location>
        <begin position="32"/>
        <end position="371"/>
    </location>
</feature>
<dbReference type="Pfam" id="PF00296">
    <property type="entry name" value="Bac_luciferase"/>
    <property type="match status" value="1"/>
</dbReference>
<dbReference type="InterPro" id="IPR050766">
    <property type="entry name" value="Bact_Lucif_Oxidored"/>
</dbReference>
<proteinExistence type="predicted"/>
<name>W4M531_9BACT</name>
<dbReference type="EMBL" id="AZHX01000988">
    <property type="protein sequence ID" value="ETX05295.1"/>
    <property type="molecule type" value="Genomic_DNA"/>
</dbReference>
<keyword evidence="1" id="KW-0560">Oxidoreductase</keyword>
<dbReference type="Gene3D" id="3.20.20.30">
    <property type="entry name" value="Luciferase-like domain"/>
    <property type="match status" value="1"/>
</dbReference>
<dbReference type="HOGENOM" id="CLU_027853_3_0_7"/>
<evidence type="ECO:0000313" key="5">
    <source>
        <dbReference type="Proteomes" id="UP000019140"/>
    </source>
</evidence>
<evidence type="ECO:0000313" key="4">
    <source>
        <dbReference type="EMBL" id="ETX05295.1"/>
    </source>
</evidence>
<accession>W4M531</accession>
<sequence>MKFDLLILPSIPGTLEDRTALRPIGRNVERYQQMLQEMRDIAVLADEVGIDAFSTTEHHFHSEGFEASVAPLVLYADLAARTSRLKFAPLGLVLPGWDPIRCAEELAVLDNLTQGRVIAGFARGYQDRWVNVLGQHYHSTGAPMDGSEVDLHNRRVFEEVYQLIKLAWTEDAIEYNGQYYSIPQPYEEGIRRWPVTEWTRKYGAPGELDEDGVIRKISVIPKPYQQPHPPFWQPFSVSESTIRWCARENIMPWILIAYPERFNEFCKVYQEEAATVGRELQMGESVGAVRDICIGKTYEEAFERGVKTTGLGFHAYFAGFGFLEAFRNPGEEAPVPLMLPDAKAVYQRMIDHDFALCGTVDDIKRKMESLAKCYGMGQLEWFSWAFLHQGFLPWDEVRWQLETFATEILPEFQD</sequence>
<reference evidence="4 5" key="1">
    <citation type="journal article" date="2014" name="Nature">
        <title>An environmental bacterial taxon with a large and distinct metabolic repertoire.</title>
        <authorList>
            <person name="Wilson M.C."/>
            <person name="Mori T."/>
            <person name="Ruckert C."/>
            <person name="Uria A.R."/>
            <person name="Helf M.J."/>
            <person name="Takada K."/>
            <person name="Gernert C."/>
            <person name="Steffens U.A."/>
            <person name="Heycke N."/>
            <person name="Schmitt S."/>
            <person name="Rinke C."/>
            <person name="Helfrich E.J."/>
            <person name="Brachmann A.O."/>
            <person name="Gurgui C."/>
            <person name="Wakimoto T."/>
            <person name="Kracht M."/>
            <person name="Crusemann M."/>
            <person name="Hentschel U."/>
            <person name="Abe I."/>
            <person name="Matsunaga S."/>
            <person name="Kalinowski J."/>
            <person name="Takeyama H."/>
            <person name="Piel J."/>
        </authorList>
    </citation>
    <scope>NUCLEOTIDE SEQUENCE [LARGE SCALE GENOMIC DNA]</scope>
    <source>
        <strain evidence="5">TSY2</strain>
    </source>
</reference>
<dbReference type="PANTHER" id="PTHR30137:SF8">
    <property type="entry name" value="BLR5498 PROTEIN"/>
    <property type="match status" value="1"/>
</dbReference>
<evidence type="ECO:0000256" key="1">
    <source>
        <dbReference type="ARBA" id="ARBA00023002"/>
    </source>
</evidence>
<evidence type="ECO:0000259" key="3">
    <source>
        <dbReference type="Pfam" id="PF00296"/>
    </source>
</evidence>
<evidence type="ECO:0000256" key="2">
    <source>
        <dbReference type="ARBA" id="ARBA00023033"/>
    </source>
</evidence>
<dbReference type="GO" id="GO:0005829">
    <property type="term" value="C:cytosol"/>
    <property type="evidence" value="ECO:0007669"/>
    <property type="project" value="TreeGrafter"/>
</dbReference>
<dbReference type="PATRIC" id="fig|1429439.4.peg.4049"/>
<comment type="caution">
    <text evidence="4">The sequence shown here is derived from an EMBL/GenBank/DDBJ whole genome shotgun (WGS) entry which is preliminary data.</text>
</comment>
<dbReference type="GO" id="GO:0004497">
    <property type="term" value="F:monooxygenase activity"/>
    <property type="evidence" value="ECO:0007669"/>
    <property type="project" value="UniProtKB-KW"/>
</dbReference>
<dbReference type="Proteomes" id="UP000019140">
    <property type="component" value="Unassembled WGS sequence"/>
</dbReference>
<dbReference type="SUPFAM" id="SSF51679">
    <property type="entry name" value="Bacterial luciferase-like"/>
    <property type="match status" value="1"/>
</dbReference>
<dbReference type="InterPro" id="IPR036661">
    <property type="entry name" value="Luciferase-like_sf"/>
</dbReference>
<dbReference type="PANTHER" id="PTHR30137">
    <property type="entry name" value="LUCIFERASE-LIKE MONOOXYGENASE"/>
    <property type="match status" value="1"/>
</dbReference>
<dbReference type="InterPro" id="IPR011251">
    <property type="entry name" value="Luciferase-like_dom"/>
</dbReference>
<gene>
    <name evidence="4" type="ORF">ETSY2_23810</name>
</gene>
<organism evidence="4 5">
    <name type="scientific">Candidatus Entotheonella gemina</name>
    <dbReference type="NCBI Taxonomy" id="1429439"/>
    <lineage>
        <taxon>Bacteria</taxon>
        <taxon>Pseudomonadati</taxon>
        <taxon>Nitrospinota/Tectimicrobiota group</taxon>
        <taxon>Candidatus Tectimicrobiota</taxon>
        <taxon>Candidatus Entotheonellia</taxon>
        <taxon>Candidatus Entotheonellales</taxon>
        <taxon>Candidatus Entotheonellaceae</taxon>
        <taxon>Candidatus Entotheonella</taxon>
    </lineage>
</organism>
<protein>
    <recommendedName>
        <fullName evidence="3">Luciferase-like domain-containing protein</fullName>
    </recommendedName>
</protein>
<dbReference type="AlphaFoldDB" id="W4M531"/>
<keyword evidence="2" id="KW-0503">Monooxygenase</keyword>
<dbReference type="GO" id="GO:0016705">
    <property type="term" value="F:oxidoreductase activity, acting on paired donors, with incorporation or reduction of molecular oxygen"/>
    <property type="evidence" value="ECO:0007669"/>
    <property type="project" value="InterPro"/>
</dbReference>
<keyword evidence="5" id="KW-1185">Reference proteome</keyword>